<dbReference type="RefSeq" id="WP_128390763.1">
    <property type="nucleotide sequence ID" value="NZ_SBII01000011.1"/>
</dbReference>
<protein>
    <submittedName>
        <fullName evidence="1">Uncharacterized protein</fullName>
    </submittedName>
</protein>
<comment type="caution">
    <text evidence="1">The sequence shown here is derived from an EMBL/GenBank/DDBJ whole genome shotgun (WGS) entry which is preliminary data.</text>
</comment>
<proteinExistence type="predicted"/>
<accession>A0A3S4SWA3</accession>
<keyword evidence="2" id="KW-1185">Reference proteome</keyword>
<sequence>MKEVLIEKDFTKKEKLKSVYFGKNSTYLLVNLFFDDIPEYYLVDNIPYGGIKELTLFFCPSSKSTEILMENGYRFDKVNNTEFELTIYKVSDEGSLGDKVNQVAIPIVLEQNKSDATRKIKIDISKYNFIGDKFFVFLKRISDASCYECYYYLPVSYLADRKLIYAYNKKELMPLYTKGLRVKVQTLTRDY</sequence>
<name>A0A3S4SWA3_9FLAO</name>
<dbReference type="Proteomes" id="UP000287527">
    <property type="component" value="Unassembled WGS sequence"/>
</dbReference>
<gene>
    <name evidence="1" type="ORF">EPI11_14840</name>
</gene>
<dbReference type="EMBL" id="SBII01000011">
    <property type="protein sequence ID" value="RWW93808.1"/>
    <property type="molecule type" value="Genomic_DNA"/>
</dbReference>
<dbReference type="OrthoDB" id="9923490at2"/>
<organism evidence="1 2">
    <name type="scientific">Flavobacterium cerinum</name>
    <dbReference type="NCBI Taxonomy" id="2502784"/>
    <lineage>
        <taxon>Bacteria</taxon>
        <taxon>Pseudomonadati</taxon>
        <taxon>Bacteroidota</taxon>
        <taxon>Flavobacteriia</taxon>
        <taxon>Flavobacteriales</taxon>
        <taxon>Flavobacteriaceae</taxon>
        <taxon>Flavobacterium</taxon>
    </lineage>
</organism>
<evidence type="ECO:0000313" key="1">
    <source>
        <dbReference type="EMBL" id="RWW93808.1"/>
    </source>
</evidence>
<evidence type="ECO:0000313" key="2">
    <source>
        <dbReference type="Proteomes" id="UP000287527"/>
    </source>
</evidence>
<reference evidence="1 2" key="1">
    <citation type="submission" date="2019-01" db="EMBL/GenBank/DDBJ databases">
        <title>Flavobacterium sp. nov.,isolated from freshwater.</title>
        <authorList>
            <person name="Zhang R."/>
            <person name="Du Z.-J."/>
        </authorList>
    </citation>
    <scope>NUCLEOTIDE SEQUENCE [LARGE SCALE GENOMIC DNA]</scope>
    <source>
        <strain evidence="1 2">1E403</strain>
    </source>
</reference>
<dbReference type="AlphaFoldDB" id="A0A3S4SWA3"/>